<keyword evidence="4" id="KW-1185">Reference proteome</keyword>
<evidence type="ECO:0000256" key="2">
    <source>
        <dbReference type="SAM" id="MobiDB-lite"/>
    </source>
</evidence>
<proteinExistence type="predicted"/>
<name>A0A2I1CZ20_ASPC2</name>
<reference evidence="3" key="1">
    <citation type="submission" date="2016-12" db="EMBL/GenBank/DDBJ databases">
        <title>The genomes of Aspergillus section Nigri reveals drivers in fungal speciation.</title>
        <authorList>
            <consortium name="DOE Joint Genome Institute"/>
            <person name="Vesth T.C."/>
            <person name="Nybo J."/>
            <person name="Theobald S."/>
            <person name="Brandl J."/>
            <person name="Frisvad J.C."/>
            <person name="Nielsen K.F."/>
            <person name="Lyhne E.K."/>
            <person name="Kogle M.E."/>
            <person name="Kuo A."/>
            <person name="Riley R."/>
            <person name="Clum A."/>
            <person name="Nolan M."/>
            <person name="Lipzen A."/>
            <person name="Salamov A."/>
            <person name="Henrissat B."/>
            <person name="Wiebenga A."/>
            <person name="De vries R.P."/>
            <person name="Grigoriev I.V."/>
            <person name="Mortensen U.H."/>
            <person name="Andersen M.R."/>
            <person name="Baker S.E."/>
        </authorList>
    </citation>
    <scope>NUCLEOTIDE SEQUENCE</scope>
    <source>
        <strain evidence="3">IBT 28561</strain>
    </source>
</reference>
<dbReference type="GeneID" id="36546514"/>
<dbReference type="VEuPathDB" id="FungiDB:P168DRAFT_306082"/>
<accession>A0A2I1CZ20</accession>
<dbReference type="RefSeq" id="XP_024691458.1">
    <property type="nucleotide sequence ID" value="XM_024838990.1"/>
</dbReference>
<sequence length="353" mass="41406">MDHSGIDQQLDHPQGTLPGDPRSLRNELEQNYNSLVDCYETQLTRKDRGLQEAEDRIRYLEKELSGCRTKLQNYVSDYQISDAKVQEDLRILRDNISNWVENFPDIANFEEFFERHISEEVLHKLMPGWAHSFPNGPEDVQMELMTSRIFKVIWNCLFKGSIIGEKTHQELVCHIQEGMSYLNSRIDLESINAWKSNTLRAYMAHPKYREITETRCCNLTDSIHRLLSKFHQLSVSNWRHKSERFMMQIANPAAELAARMESSPSQYKWHSYFPAHKWFPDQMIHKGYLEWFTIVDAETHHKIRLPGLEGLDDSDVIGVFLALIFPGLTRHGEEQHNQVWIEKPVILIATLKR</sequence>
<evidence type="ECO:0000313" key="4">
    <source>
        <dbReference type="Proteomes" id="UP000234254"/>
    </source>
</evidence>
<organism evidence="3 4">
    <name type="scientific">Aspergillus campestris (strain IBT 28561)</name>
    <dbReference type="NCBI Taxonomy" id="1392248"/>
    <lineage>
        <taxon>Eukaryota</taxon>
        <taxon>Fungi</taxon>
        <taxon>Dikarya</taxon>
        <taxon>Ascomycota</taxon>
        <taxon>Pezizomycotina</taxon>
        <taxon>Eurotiomycetes</taxon>
        <taxon>Eurotiomycetidae</taxon>
        <taxon>Eurotiales</taxon>
        <taxon>Aspergillaceae</taxon>
        <taxon>Aspergillus</taxon>
        <taxon>Aspergillus subgen. Circumdati</taxon>
    </lineage>
</organism>
<dbReference type="EMBL" id="MSFM01000009">
    <property type="protein sequence ID" value="PKY02864.1"/>
    <property type="molecule type" value="Genomic_DNA"/>
</dbReference>
<dbReference type="OrthoDB" id="4755094at2759"/>
<dbReference type="AlphaFoldDB" id="A0A2I1CZ20"/>
<gene>
    <name evidence="3" type="ORF">P168DRAFT_306082</name>
</gene>
<protein>
    <submittedName>
        <fullName evidence="3">Uncharacterized protein</fullName>
    </submittedName>
</protein>
<dbReference type="Proteomes" id="UP000234254">
    <property type="component" value="Unassembled WGS sequence"/>
</dbReference>
<evidence type="ECO:0000313" key="3">
    <source>
        <dbReference type="EMBL" id="PKY02864.1"/>
    </source>
</evidence>
<keyword evidence="1" id="KW-0175">Coiled coil</keyword>
<evidence type="ECO:0000256" key="1">
    <source>
        <dbReference type="SAM" id="Coils"/>
    </source>
</evidence>
<feature type="coiled-coil region" evidence="1">
    <location>
        <begin position="36"/>
        <end position="70"/>
    </location>
</feature>
<comment type="caution">
    <text evidence="3">The sequence shown here is derived from an EMBL/GenBank/DDBJ whole genome shotgun (WGS) entry which is preliminary data.</text>
</comment>
<feature type="region of interest" description="Disordered" evidence="2">
    <location>
        <begin position="1"/>
        <end position="21"/>
    </location>
</feature>